<dbReference type="EMBL" id="CAFBOS010000139">
    <property type="protein sequence ID" value="CAB5007107.1"/>
    <property type="molecule type" value="Genomic_DNA"/>
</dbReference>
<name>A0A6J7PNY0_9ZZZZ</name>
<gene>
    <name evidence="1" type="ORF">UFOPK3967_02035</name>
</gene>
<organism evidence="1">
    <name type="scientific">freshwater metagenome</name>
    <dbReference type="NCBI Taxonomy" id="449393"/>
    <lineage>
        <taxon>unclassified sequences</taxon>
        <taxon>metagenomes</taxon>
        <taxon>ecological metagenomes</taxon>
    </lineage>
</organism>
<dbReference type="AlphaFoldDB" id="A0A6J7PNY0"/>
<evidence type="ECO:0000313" key="1">
    <source>
        <dbReference type="EMBL" id="CAB5007107.1"/>
    </source>
</evidence>
<proteinExistence type="predicted"/>
<protein>
    <submittedName>
        <fullName evidence="1">Unannotated protein</fullName>
    </submittedName>
</protein>
<accession>A0A6J7PNY0</accession>
<sequence>MRRWWRYPTATRYNTAAESFTDTMIWLEAEINDLEALHEQSSPAVASSACGQYHEVVAVHDLGGQPFGE</sequence>
<reference evidence="1" key="1">
    <citation type="submission" date="2020-05" db="EMBL/GenBank/DDBJ databases">
        <authorList>
            <person name="Chiriac C."/>
            <person name="Salcher M."/>
            <person name="Ghai R."/>
            <person name="Kavagutti S V."/>
        </authorList>
    </citation>
    <scope>NUCLEOTIDE SEQUENCE</scope>
</reference>